<gene>
    <name evidence="10" type="ORF">MSEN_18140</name>
</gene>
<feature type="domain" description="Acyl-CoA dehydrogenase/oxidase C-terminal" evidence="7">
    <location>
        <begin position="257"/>
        <end position="408"/>
    </location>
</feature>
<dbReference type="SUPFAM" id="SSF56645">
    <property type="entry name" value="Acyl-CoA dehydrogenase NM domain-like"/>
    <property type="match status" value="1"/>
</dbReference>
<keyword evidence="11" id="KW-1185">Reference proteome</keyword>
<evidence type="ECO:0000259" key="9">
    <source>
        <dbReference type="Pfam" id="PF02771"/>
    </source>
</evidence>
<dbReference type="Pfam" id="PF00441">
    <property type="entry name" value="Acyl-CoA_dh_1"/>
    <property type="match status" value="1"/>
</dbReference>
<dbReference type="PANTHER" id="PTHR43292:SF3">
    <property type="entry name" value="ACYL-COA DEHYDROGENASE FADE29"/>
    <property type="match status" value="1"/>
</dbReference>
<comment type="cofactor">
    <cofactor evidence="1 6">
        <name>FAD</name>
        <dbReference type="ChEBI" id="CHEBI:57692"/>
    </cofactor>
</comment>
<dbReference type="InterPro" id="IPR037069">
    <property type="entry name" value="AcylCoA_DH/ox_N_sf"/>
</dbReference>
<evidence type="ECO:0000256" key="1">
    <source>
        <dbReference type="ARBA" id="ARBA00001974"/>
    </source>
</evidence>
<dbReference type="Gene3D" id="1.20.140.10">
    <property type="entry name" value="Butyryl-CoA Dehydrogenase, subunit A, domain 3"/>
    <property type="match status" value="1"/>
</dbReference>
<dbReference type="PANTHER" id="PTHR43292">
    <property type="entry name" value="ACYL-COA DEHYDROGENASE"/>
    <property type="match status" value="1"/>
</dbReference>
<keyword evidence="4 6" id="KW-0274">FAD</keyword>
<dbReference type="Pfam" id="PF02770">
    <property type="entry name" value="Acyl-CoA_dh_M"/>
    <property type="match status" value="1"/>
</dbReference>
<evidence type="ECO:0000256" key="5">
    <source>
        <dbReference type="ARBA" id="ARBA00023002"/>
    </source>
</evidence>
<keyword evidence="5 6" id="KW-0560">Oxidoreductase</keyword>
<feature type="domain" description="Acyl-CoA dehydrogenase/oxidase N-terminal" evidence="9">
    <location>
        <begin position="31"/>
        <end position="144"/>
    </location>
</feature>
<evidence type="ECO:0000259" key="7">
    <source>
        <dbReference type="Pfam" id="PF00441"/>
    </source>
</evidence>
<sequence>MWTGLGGPGLVCIPVCVSIPTQESAVQLALTDEESAFRDELRTFFTSEIPAEIRERSRRGESIFPDDIVTTQRILNAHGLAVPNWPTAWGGKDWTLTQHQIWLDEMQLASVPEPLTFNAKMVGPVIAEFGSQAIKERFLPATANLDIWWCQGFSEPDAGSDLASLRTTAVRDGDSYIVNGQKTWTTLGQYADWIFCLVRTDPQAPKKQAGISFLLFEVSTPGVTMRPIKLIDGGYEVNEVFFSDVRVPVDQLVGEENHGWTYAKFLLGNERTGIAGVTRTKVRLAEVKELAKELGALDDPLFAARLAETENDLLALELTQMRVSSDSVDGKPNPASSVLKLRGSQLQQAVTELFVELAGPDALPYEAGEGIASPQWAQHAAPTYLNYRKTSIYGGSNEVQRTIIASTILGL</sequence>
<dbReference type="InterPro" id="IPR009100">
    <property type="entry name" value="AcylCoA_DH/oxidase_NM_dom_sf"/>
</dbReference>
<dbReference type="InterPro" id="IPR052161">
    <property type="entry name" value="Mycobact_Acyl-CoA_DH"/>
</dbReference>
<evidence type="ECO:0000256" key="6">
    <source>
        <dbReference type="RuleBase" id="RU362125"/>
    </source>
</evidence>
<dbReference type="FunFam" id="2.40.110.10:FF:000011">
    <property type="entry name" value="Acyl-CoA dehydrogenase FadE34"/>
    <property type="match status" value="1"/>
</dbReference>
<comment type="similarity">
    <text evidence="2 6">Belongs to the acyl-CoA dehydrogenase family.</text>
</comment>
<evidence type="ECO:0000313" key="11">
    <source>
        <dbReference type="Proteomes" id="UP000465263"/>
    </source>
</evidence>
<feature type="domain" description="Acyl-CoA oxidase/dehydrogenase middle" evidence="8">
    <location>
        <begin position="150"/>
        <end position="245"/>
    </location>
</feature>
<evidence type="ECO:0000259" key="8">
    <source>
        <dbReference type="Pfam" id="PF02770"/>
    </source>
</evidence>
<dbReference type="InterPro" id="IPR036250">
    <property type="entry name" value="AcylCo_DH-like_C"/>
</dbReference>
<keyword evidence="3 6" id="KW-0285">Flavoprotein</keyword>
<reference evidence="10 11" key="1">
    <citation type="journal article" date="2019" name="Emerg. Microbes Infect.">
        <title>Comprehensive subspecies identification of 175 nontuberculous mycobacteria species based on 7547 genomic profiles.</title>
        <authorList>
            <person name="Matsumoto Y."/>
            <person name="Kinjo T."/>
            <person name="Motooka D."/>
            <person name="Nabeya D."/>
            <person name="Jung N."/>
            <person name="Uechi K."/>
            <person name="Horii T."/>
            <person name="Iida T."/>
            <person name="Fujita J."/>
            <person name="Nakamura S."/>
        </authorList>
    </citation>
    <scope>NUCLEOTIDE SEQUENCE [LARGE SCALE GENOMIC DNA]</scope>
    <source>
        <strain evidence="10 11">JCM 16017</strain>
    </source>
</reference>
<name>A0A7I9XJL0_9MYCO</name>
<evidence type="ECO:0000256" key="4">
    <source>
        <dbReference type="ARBA" id="ARBA00022827"/>
    </source>
</evidence>
<dbReference type="SUPFAM" id="SSF47203">
    <property type="entry name" value="Acyl-CoA dehydrogenase C-terminal domain-like"/>
    <property type="match status" value="1"/>
</dbReference>
<dbReference type="InterPro" id="IPR006091">
    <property type="entry name" value="Acyl-CoA_Oxase/DH_mid-dom"/>
</dbReference>
<dbReference type="InterPro" id="IPR009075">
    <property type="entry name" value="AcylCo_DH/oxidase_C"/>
</dbReference>
<accession>A0A7I9XJL0</accession>
<dbReference type="InterPro" id="IPR046373">
    <property type="entry name" value="Acyl-CoA_Oxase/DH_mid-dom_sf"/>
</dbReference>
<dbReference type="Gene3D" id="2.40.110.10">
    <property type="entry name" value="Butyryl-CoA Dehydrogenase, subunit A, domain 2"/>
    <property type="match status" value="1"/>
</dbReference>
<dbReference type="Pfam" id="PF02771">
    <property type="entry name" value="Acyl-CoA_dh_N"/>
    <property type="match status" value="1"/>
</dbReference>
<proteinExistence type="inferred from homology"/>
<dbReference type="AlphaFoldDB" id="A0A7I9XJL0"/>
<dbReference type="InterPro" id="IPR013786">
    <property type="entry name" value="AcylCoA_DH/ox_N"/>
</dbReference>
<evidence type="ECO:0000256" key="3">
    <source>
        <dbReference type="ARBA" id="ARBA00022630"/>
    </source>
</evidence>
<dbReference type="Gene3D" id="1.10.540.10">
    <property type="entry name" value="Acyl-CoA dehydrogenase/oxidase, N-terminal domain"/>
    <property type="match status" value="1"/>
</dbReference>
<protein>
    <submittedName>
        <fullName evidence="10">Acyl-CoA dehydrogenase</fullName>
    </submittedName>
</protein>
<dbReference type="GO" id="GO:0005886">
    <property type="term" value="C:plasma membrane"/>
    <property type="evidence" value="ECO:0007669"/>
    <property type="project" value="TreeGrafter"/>
</dbReference>
<dbReference type="EMBL" id="BLKV01000001">
    <property type="protein sequence ID" value="GFG70094.1"/>
    <property type="molecule type" value="Genomic_DNA"/>
</dbReference>
<comment type="caution">
    <text evidence="10">The sequence shown here is derived from an EMBL/GenBank/DDBJ whole genome shotgun (WGS) entry which is preliminary data.</text>
</comment>
<evidence type="ECO:0000256" key="2">
    <source>
        <dbReference type="ARBA" id="ARBA00009347"/>
    </source>
</evidence>
<dbReference type="Proteomes" id="UP000465263">
    <property type="component" value="Unassembled WGS sequence"/>
</dbReference>
<organism evidence="10 11">
    <name type="scientific">Mycolicibacter senuensis</name>
    <dbReference type="NCBI Taxonomy" id="386913"/>
    <lineage>
        <taxon>Bacteria</taxon>
        <taxon>Bacillati</taxon>
        <taxon>Actinomycetota</taxon>
        <taxon>Actinomycetes</taxon>
        <taxon>Mycobacteriales</taxon>
        <taxon>Mycobacteriaceae</taxon>
        <taxon>Mycolicibacter</taxon>
    </lineage>
</organism>
<dbReference type="GO" id="GO:0016627">
    <property type="term" value="F:oxidoreductase activity, acting on the CH-CH group of donors"/>
    <property type="evidence" value="ECO:0007669"/>
    <property type="project" value="InterPro"/>
</dbReference>
<dbReference type="GO" id="GO:0050660">
    <property type="term" value="F:flavin adenine dinucleotide binding"/>
    <property type="evidence" value="ECO:0007669"/>
    <property type="project" value="InterPro"/>
</dbReference>
<evidence type="ECO:0000313" key="10">
    <source>
        <dbReference type="EMBL" id="GFG70094.1"/>
    </source>
</evidence>